<evidence type="ECO:0000313" key="2">
    <source>
        <dbReference type="EMBL" id="KOF20050.1"/>
    </source>
</evidence>
<organism evidence="2">
    <name type="scientific">Ensifer adhaerens</name>
    <name type="common">Sinorhizobium morelense</name>
    <dbReference type="NCBI Taxonomy" id="106592"/>
    <lineage>
        <taxon>Bacteria</taxon>
        <taxon>Pseudomonadati</taxon>
        <taxon>Pseudomonadota</taxon>
        <taxon>Alphaproteobacteria</taxon>
        <taxon>Hyphomicrobiales</taxon>
        <taxon>Rhizobiaceae</taxon>
        <taxon>Sinorhizobium/Ensifer group</taxon>
        <taxon>Ensifer</taxon>
    </lineage>
</organism>
<protein>
    <submittedName>
        <fullName evidence="2">Uncharacterized protein</fullName>
    </submittedName>
</protein>
<keyword evidence="1" id="KW-0812">Transmembrane</keyword>
<evidence type="ECO:0000256" key="1">
    <source>
        <dbReference type="SAM" id="Phobius"/>
    </source>
</evidence>
<dbReference type="Proteomes" id="UP000037425">
    <property type="component" value="Unassembled WGS sequence"/>
</dbReference>
<proteinExistence type="predicted"/>
<keyword evidence="1" id="KW-1133">Transmembrane helix</keyword>
<feature type="transmembrane region" description="Helical" evidence="1">
    <location>
        <begin position="24"/>
        <end position="44"/>
    </location>
</feature>
<reference evidence="2" key="2">
    <citation type="journal article" date="2017" name="J Genomics">
        <title>Genomic characterization of eight Ensifer strains isolated from pristine caves and a whole genome phylogeny of Ensifer (Sinorhizobium).</title>
        <authorList>
            <person name="Kumar H."/>
            <person name="Gan H."/>
            <person name="Tan M."/>
            <person name="Eng W."/>
            <person name="Barton H."/>
            <person name="Hudson A."/>
            <person name="Savka M."/>
        </authorList>
    </citation>
    <scope>NUCLEOTIDE SEQUENCE</scope>
    <source>
        <strain evidence="2">SD006</strain>
    </source>
</reference>
<sequence length="88" mass="9076">MTELIMEATSKAEGGPTSALSRRLLLALPAIAFVGLAAVFAWGISRDPSQLPLALIGKAVPTFDASASLAVLRSCCSSTHGDATAFER</sequence>
<keyword evidence="1" id="KW-0472">Membrane</keyword>
<dbReference type="PATRIC" id="fig|106592.7.peg.4561"/>
<reference evidence="2" key="1">
    <citation type="submission" date="2015-07" db="EMBL/GenBank/DDBJ databases">
        <authorList>
            <person name="Eng W.W.H."/>
            <person name="Gan H.M."/>
            <person name="Barton H.A."/>
            <person name="Savka M.A."/>
        </authorList>
    </citation>
    <scope>NUCLEOTIDE SEQUENCE</scope>
    <source>
        <strain evidence="2">SD006</strain>
    </source>
</reference>
<accession>A0A0L8BZQ0</accession>
<dbReference type="AlphaFoldDB" id="A0A0L8BZQ0"/>
<gene>
    <name evidence="2" type="ORF">AC244_09060</name>
</gene>
<dbReference type="EMBL" id="LGAP01000003">
    <property type="protein sequence ID" value="KOF20050.1"/>
    <property type="molecule type" value="Genomic_DNA"/>
</dbReference>
<name>A0A0L8BZQ0_ENSAD</name>
<dbReference type="RefSeq" id="WP_053248499.1">
    <property type="nucleotide sequence ID" value="NZ_LGAP01000003.1"/>
</dbReference>
<comment type="caution">
    <text evidence="2">The sequence shown here is derived from an EMBL/GenBank/DDBJ whole genome shotgun (WGS) entry which is preliminary data.</text>
</comment>